<reference key="1">
    <citation type="submission" date="2010-11" db="EMBL/GenBank/DDBJ databases">
        <title>The complete genome of Leadbetterella byssophila DSM 17132.</title>
        <authorList>
            <consortium name="US DOE Joint Genome Institute (JGI-PGF)"/>
            <person name="Lucas S."/>
            <person name="Copeland A."/>
            <person name="Lapidus A."/>
            <person name="Glavina del Rio T."/>
            <person name="Dalin E."/>
            <person name="Tice H."/>
            <person name="Bruce D."/>
            <person name="Goodwin L."/>
            <person name="Pitluck S."/>
            <person name="Kyrpides N."/>
            <person name="Mavromatis K."/>
            <person name="Ivanova N."/>
            <person name="Teshima H."/>
            <person name="Brettin T."/>
            <person name="Detter J.C."/>
            <person name="Han C."/>
            <person name="Tapia R."/>
            <person name="Land M."/>
            <person name="Hauser L."/>
            <person name="Markowitz V."/>
            <person name="Cheng J.-F."/>
            <person name="Hugenholtz P."/>
            <person name="Woyke T."/>
            <person name="Wu D."/>
            <person name="Tindall B."/>
            <person name="Pomrenke H.G."/>
            <person name="Brambilla E."/>
            <person name="Klenk H.-P."/>
            <person name="Eisen J.A."/>
        </authorList>
    </citation>
    <scope>NUCLEOTIDE SEQUENCE [LARGE SCALE GENOMIC DNA]</scope>
    <source>
        <strain>DSM 17132</strain>
    </source>
</reference>
<gene>
    <name evidence="2" type="ordered locus">Lbys_2664</name>
</gene>
<protein>
    <recommendedName>
        <fullName evidence="4">Outer membrane lipoprotein-sorting protein</fullName>
    </recommendedName>
</protein>
<dbReference type="STRING" id="649349.Lbys_2664"/>
<sequence>MKKLILALLVSTTTFAQNITPKEVLEKYFSAIGGRENMDKVKSLYAVSTTSVMGQEIEAVENKKAPNKYSSVVDQNGVEMAKVIFDGSKAFVSQMGQSQTLEGDAAKTLLTQALIFPELMYADEGITLESTTNEKAGDEDCYVILVKGIPGLNSIKEFYSMTSGLKLKQEIESQTGVVSIHYKDYKDQGSGIKMANTLVQEAMGMTIEKQYTTLQINAEIPDSAFEIK</sequence>
<feature type="signal peptide" evidence="1">
    <location>
        <begin position="1"/>
        <end position="16"/>
    </location>
</feature>
<dbReference type="Proteomes" id="UP000007435">
    <property type="component" value="Chromosome"/>
</dbReference>
<evidence type="ECO:0000256" key="1">
    <source>
        <dbReference type="SAM" id="SignalP"/>
    </source>
</evidence>
<dbReference type="RefSeq" id="WP_013409363.1">
    <property type="nucleotide sequence ID" value="NC_014655.1"/>
</dbReference>
<organism evidence="2 3">
    <name type="scientific">Leadbetterella byssophila (strain DSM 17132 / JCM 16389 / KACC 11308 / NBRC 106382 / 4M15)</name>
    <dbReference type="NCBI Taxonomy" id="649349"/>
    <lineage>
        <taxon>Bacteria</taxon>
        <taxon>Pseudomonadati</taxon>
        <taxon>Bacteroidota</taxon>
        <taxon>Cytophagia</taxon>
        <taxon>Cytophagales</taxon>
        <taxon>Leadbetterellaceae</taxon>
        <taxon>Leadbetterella</taxon>
    </lineage>
</organism>
<dbReference type="EMBL" id="CP002305">
    <property type="protein sequence ID" value="ADQ18326.1"/>
    <property type="molecule type" value="Genomic_DNA"/>
</dbReference>
<reference evidence="2 3" key="2">
    <citation type="journal article" date="2011" name="Stand. Genomic Sci.">
        <title>Complete genome sequence of Leadbetterella byssophila type strain (4M15).</title>
        <authorList>
            <person name="Abt B."/>
            <person name="Teshima H."/>
            <person name="Lucas S."/>
            <person name="Lapidus A."/>
            <person name="Del Rio T.G."/>
            <person name="Nolan M."/>
            <person name="Tice H."/>
            <person name="Cheng J.F."/>
            <person name="Pitluck S."/>
            <person name="Liolios K."/>
            <person name="Pagani I."/>
            <person name="Ivanova N."/>
            <person name="Mavromatis K."/>
            <person name="Pati A."/>
            <person name="Tapia R."/>
            <person name="Han C."/>
            <person name="Goodwin L."/>
            <person name="Chen A."/>
            <person name="Palaniappan K."/>
            <person name="Land M."/>
            <person name="Hauser L."/>
            <person name="Chang Y.J."/>
            <person name="Jeffries C.D."/>
            <person name="Rohde M."/>
            <person name="Goker M."/>
            <person name="Tindall B.J."/>
            <person name="Detter J.C."/>
            <person name="Woyke T."/>
            <person name="Bristow J."/>
            <person name="Eisen J.A."/>
            <person name="Markowitz V."/>
            <person name="Hugenholtz P."/>
            <person name="Klenk H.P."/>
            <person name="Kyrpides N.C."/>
        </authorList>
    </citation>
    <scope>NUCLEOTIDE SEQUENCE [LARGE SCALE GENOMIC DNA]</scope>
    <source>
        <strain evidence="3">DSM 17132 / JCM 16389 / KACC 11308 / NBRC 106382 / 4M15</strain>
    </source>
</reference>
<evidence type="ECO:0000313" key="3">
    <source>
        <dbReference type="Proteomes" id="UP000007435"/>
    </source>
</evidence>
<name>E4RQB8_LEAB4</name>
<dbReference type="HOGENOM" id="CLU_081300_0_0_10"/>
<feature type="chain" id="PRO_5003185653" description="Outer membrane lipoprotein-sorting protein" evidence="1">
    <location>
        <begin position="17"/>
        <end position="228"/>
    </location>
</feature>
<evidence type="ECO:0008006" key="4">
    <source>
        <dbReference type="Google" id="ProtNLM"/>
    </source>
</evidence>
<accession>E4RQB8</accession>
<dbReference type="OrthoDB" id="9811314at2"/>
<keyword evidence="3" id="KW-1185">Reference proteome</keyword>
<proteinExistence type="predicted"/>
<keyword evidence="1" id="KW-0732">Signal</keyword>
<dbReference type="eggNOG" id="COG0612">
    <property type="taxonomic scope" value="Bacteria"/>
</dbReference>
<dbReference type="KEGG" id="lby:Lbys_2664"/>
<dbReference type="AlphaFoldDB" id="E4RQB8"/>
<evidence type="ECO:0000313" key="2">
    <source>
        <dbReference type="EMBL" id="ADQ18326.1"/>
    </source>
</evidence>